<protein>
    <submittedName>
        <fullName evidence="2">Uncharacterized protein</fullName>
    </submittedName>
</protein>
<evidence type="ECO:0000313" key="3">
    <source>
        <dbReference type="Proteomes" id="UP001162480"/>
    </source>
</evidence>
<organism evidence="2 3">
    <name type="scientific">Octopus vulgaris</name>
    <name type="common">Common octopus</name>
    <dbReference type="NCBI Taxonomy" id="6645"/>
    <lineage>
        <taxon>Eukaryota</taxon>
        <taxon>Metazoa</taxon>
        <taxon>Spiralia</taxon>
        <taxon>Lophotrochozoa</taxon>
        <taxon>Mollusca</taxon>
        <taxon>Cephalopoda</taxon>
        <taxon>Coleoidea</taxon>
        <taxon>Octopodiformes</taxon>
        <taxon>Octopoda</taxon>
        <taxon>Incirrata</taxon>
        <taxon>Octopodidae</taxon>
        <taxon>Octopus</taxon>
    </lineage>
</organism>
<reference evidence="2" key="1">
    <citation type="submission" date="2023-08" db="EMBL/GenBank/DDBJ databases">
        <authorList>
            <person name="Alioto T."/>
            <person name="Alioto T."/>
            <person name="Gomez Garrido J."/>
        </authorList>
    </citation>
    <scope>NUCLEOTIDE SEQUENCE</scope>
</reference>
<name>A0AA36F933_OCTVU</name>
<evidence type="ECO:0000256" key="1">
    <source>
        <dbReference type="SAM" id="MobiDB-lite"/>
    </source>
</evidence>
<accession>A0AA36F933</accession>
<gene>
    <name evidence="2" type="ORF">OCTVUL_1B030191</name>
</gene>
<keyword evidence="3" id="KW-1185">Reference proteome</keyword>
<feature type="region of interest" description="Disordered" evidence="1">
    <location>
        <begin position="39"/>
        <end position="59"/>
    </location>
</feature>
<evidence type="ECO:0000313" key="2">
    <source>
        <dbReference type="EMBL" id="CAI9728947.1"/>
    </source>
</evidence>
<dbReference type="AlphaFoldDB" id="A0AA36F933"/>
<feature type="compositionally biased region" description="Basic and acidic residues" evidence="1">
    <location>
        <begin position="39"/>
        <end position="48"/>
    </location>
</feature>
<dbReference type="Proteomes" id="UP001162480">
    <property type="component" value="Chromosome 10"/>
</dbReference>
<dbReference type="EMBL" id="OX597823">
    <property type="protein sequence ID" value="CAI9728947.1"/>
    <property type="molecule type" value="Genomic_DNA"/>
</dbReference>
<sequence>MNQARVIRRKGYLTGVEISLISESLRDLADELQRMVGVENREKSRQEEQGNGLEAVKDEEQERYTVNLDTLVGGHTGEMKQLDNELLEIQRRLTDLMNAPEEKVLMNMRRVDRKVLLIELRLISRYIN</sequence>
<proteinExistence type="predicted"/>